<dbReference type="Pfam" id="PF15160">
    <property type="entry name" value="SASRP1"/>
    <property type="match status" value="1"/>
</dbReference>
<dbReference type="PANTHER" id="PTHR35845">
    <property type="entry name" value="SPERMATOGENESIS-ASSOCIATED SERINE-RICH PROTEIN 1"/>
    <property type="match status" value="1"/>
</dbReference>
<evidence type="ECO:0000313" key="2">
    <source>
        <dbReference type="EMBL" id="ELU16153.1"/>
    </source>
</evidence>
<evidence type="ECO:0000313" key="3">
    <source>
        <dbReference type="EnsemblMetazoa" id="CapteP228022"/>
    </source>
</evidence>
<evidence type="ECO:0000313" key="4">
    <source>
        <dbReference type="Proteomes" id="UP000014760"/>
    </source>
</evidence>
<evidence type="ECO:0000256" key="1">
    <source>
        <dbReference type="SAM" id="MobiDB-lite"/>
    </source>
</evidence>
<dbReference type="InterPro" id="IPR029165">
    <property type="entry name" value="SASRP1"/>
</dbReference>
<dbReference type="EMBL" id="AMQN01004362">
    <property type="status" value="NOT_ANNOTATED_CDS"/>
    <property type="molecule type" value="Genomic_DNA"/>
</dbReference>
<reference evidence="3" key="3">
    <citation type="submission" date="2015-06" db="UniProtKB">
        <authorList>
            <consortium name="EnsemblMetazoa"/>
        </authorList>
    </citation>
    <scope>IDENTIFICATION</scope>
</reference>
<keyword evidence="4" id="KW-1185">Reference proteome</keyword>
<dbReference type="OrthoDB" id="186791at2759"/>
<dbReference type="EMBL" id="KB293301">
    <property type="protein sequence ID" value="ELU16153.1"/>
    <property type="molecule type" value="Genomic_DNA"/>
</dbReference>
<dbReference type="HOGENOM" id="CLU_089756_0_0_1"/>
<sequence>MLHLTTAVGKPGKIEREKRHYGDHNKASKSVYKPQGRRYIPHGYGDEYAFVPHATSIQPEYTVNGPDWKSSLRYVPAPRNPKYISEIWPDSHKSMRTYPWMSRRTVSEYSLFPEYNSTLRSCWDGEHKATLMSTAEITDSQRFGRAKIVVDKRNGLPAAAPGDKPYQVPEYSRSFHKLGSTLPVVNFGGSGKTKPDTFVPLQGLPKISRETWMQNEKRKMKQEEEAAVESLEFWRPASPLLPPPHHLLHPPQMTAASAFPEATLATLRSTY</sequence>
<organism evidence="2">
    <name type="scientific">Capitella teleta</name>
    <name type="common">Polychaete worm</name>
    <dbReference type="NCBI Taxonomy" id="283909"/>
    <lineage>
        <taxon>Eukaryota</taxon>
        <taxon>Metazoa</taxon>
        <taxon>Spiralia</taxon>
        <taxon>Lophotrochozoa</taxon>
        <taxon>Annelida</taxon>
        <taxon>Polychaeta</taxon>
        <taxon>Sedentaria</taxon>
        <taxon>Scolecida</taxon>
        <taxon>Capitellidae</taxon>
        <taxon>Capitella</taxon>
    </lineage>
</organism>
<reference evidence="4" key="1">
    <citation type="submission" date="2012-12" db="EMBL/GenBank/DDBJ databases">
        <authorList>
            <person name="Hellsten U."/>
            <person name="Grimwood J."/>
            <person name="Chapman J.A."/>
            <person name="Shapiro H."/>
            <person name="Aerts A."/>
            <person name="Otillar R.P."/>
            <person name="Terry A.Y."/>
            <person name="Boore J.L."/>
            <person name="Simakov O."/>
            <person name="Marletaz F."/>
            <person name="Cho S.-J."/>
            <person name="Edsinger-Gonzales E."/>
            <person name="Havlak P."/>
            <person name="Kuo D.-H."/>
            <person name="Larsson T."/>
            <person name="Lv J."/>
            <person name="Arendt D."/>
            <person name="Savage R."/>
            <person name="Osoegawa K."/>
            <person name="de Jong P."/>
            <person name="Lindberg D.R."/>
            <person name="Seaver E.C."/>
            <person name="Weisblat D.A."/>
            <person name="Putnam N.H."/>
            <person name="Grigoriev I.V."/>
            <person name="Rokhsar D.S."/>
        </authorList>
    </citation>
    <scope>NUCLEOTIDE SEQUENCE</scope>
    <source>
        <strain evidence="4">I ESC-2004</strain>
    </source>
</reference>
<name>R7VBF9_CAPTE</name>
<dbReference type="Proteomes" id="UP000014760">
    <property type="component" value="Unassembled WGS sequence"/>
</dbReference>
<dbReference type="AlphaFoldDB" id="R7VBF9"/>
<gene>
    <name evidence="2" type="ORF">CAPTEDRAFT_228022</name>
</gene>
<feature type="compositionally biased region" description="Basic and acidic residues" evidence="1">
    <location>
        <begin position="12"/>
        <end position="26"/>
    </location>
</feature>
<dbReference type="STRING" id="283909.R7VBF9"/>
<proteinExistence type="predicted"/>
<protein>
    <submittedName>
        <fullName evidence="2 3">Uncharacterized protein</fullName>
    </submittedName>
</protein>
<reference evidence="2 4" key="2">
    <citation type="journal article" date="2013" name="Nature">
        <title>Insights into bilaterian evolution from three spiralian genomes.</title>
        <authorList>
            <person name="Simakov O."/>
            <person name="Marletaz F."/>
            <person name="Cho S.J."/>
            <person name="Edsinger-Gonzales E."/>
            <person name="Havlak P."/>
            <person name="Hellsten U."/>
            <person name="Kuo D.H."/>
            <person name="Larsson T."/>
            <person name="Lv J."/>
            <person name="Arendt D."/>
            <person name="Savage R."/>
            <person name="Osoegawa K."/>
            <person name="de Jong P."/>
            <person name="Grimwood J."/>
            <person name="Chapman J.A."/>
            <person name="Shapiro H."/>
            <person name="Aerts A."/>
            <person name="Otillar R.P."/>
            <person name="Terry A.Y."/>
            <person name="Boore J.L."/>
            <person name="Grigoriev I.V."/>
            <person name="Lindberg D.R."/>
            <person name="Seaver E.C."/>
            <person name="Weisblat D.A."/>
            <person name="Putnam N.H."/>
            <person name="Rokhsar D.S."/>
        </authorList>
    </citation>
    <scope>NUCLEOTIDE SEQUENCE</scope>
    <source>
        <strain evidence="2 4">I ESC-2004</strain>
    </source>
</reference>
<accession>R7VBF9</accession>
<feature type="region of interest" description="Disordered" evidence="1">
    <location>
        <begin position="1"/>
        <end position="29"/>
    </location>
</feature>
<dbReference type="PANTHER" id="PTHR35845:SF1">
    <property type="entry name" value="SPERMATOGENESIS-ASSOCIATED SERINE-RICH PROTEIN 1"/>
    <property type="match status" value="1"/>
</dbReference>
<dbReference type="EnsemblMetazoa" id="CapteT228022">
    <property type="protein sequence ID" value="CapteP228022"/>
    <property type="gene ID" value="CapteG228022"/>
</dbReference>
<dbReference type="OMA" id="MRPYPFT"/>